<feature type="transmembrane region" description="Helical" evidence="1">
    <location>
        <begin position="20"/>
        <end position="42"/>
    </location>
</feature>
<protein>
    <submittedName>
        <fullName evidence="2">Uncharacterized protein</fullName>
    </submittedName>
</protein>
<keyword evidence="3" id="KW-1185">Reference proteome</keyword>
<feature type="transmembrane region" description="Helical" evidence="1">
    <location>
        <begin position="308"/>
        <end position="327"/>
    </location>
</feature>
<evidence type="ECO:0000313" key="2">
    <source>
        <dbReference type="EMBL" id="GCE31459.1"/>
    </source>
</evidence>
<organism evidence="2 3">
    <name type="scientific">Dictyobacter alpinus</name>
    <dbReference type="NCBI Taxonomy" id="2014873"/>
    <lineage>
        <taxon>Bacteria</taxon>
        <taxon>Bacillati</taxon>
        <taxon>Chloroflexota</taxon>
        <taxon>Ktedonobacteria</taxon>
        <taxon>Ktedonobacterales</taxon>
        <taxon>Dictyobacteraceae</taxon>
        <taxon>Dictyobacter</taxon>
    </lineage>
</organism>
<dbReference type="EMBL" id="BIFT01000002">
    <property type="protein sequence ID" value="GCE31459.1"/>
    <property type="molecule type" value="Genomic_DNA"/>
</dbReference>
<gene>
    <name evidence="2" type="ORF">KDA_69430</name>
</gene>
<dbReference type="Proteomes" id="UP000287171">
    <property type="component" value="Unassembled WGS sequence"/>
</dbReference>
<proteinExistence type="predicted"/>
<comment type="caution">
    <text evidence="2">The sequence shown here is derived from an EMBL/GenBank/DDBJ whole genome shotgun (WGS) entry which is preliminary data.</text>
</comment>
<feature type="transmembrane region" description="Helical" evidence="1">
    <location>
        <begin position="347"/>
        <end position="370"/>
    </location>
</feature>
<dbReference type="AlphaFoldDB" id="A0A402BJD6"/>
<keyword evidence="1" id="KW-0472">Membrane</keyword>
<evidence type="ECO:0000256" key="1">
    <source>
        <dbReference type="SAM" id="Phobius"/>
    </source>
</evidence>
<name>A0A402BJD6_9CHLR</name>
<evidence type="ECO:0000313" key="3">
    <source>
        <dbReference type="Proteomes" id="UP000287171"/>
    </source>
</evidence>
<keyword evidence="1" id="KW-0812">Transmembrane</keyword>
<sequence>MQNATKRVDPIWRHVWTNRIWKFLWLIYTIGYLIFLVVTHVWEKQGLSSMLLAAFNLLVAVGIIVNEFKQEAYWKRLGTRRSEALQDPTSFRARNQPIGPELALQLPVTIRLHFNQTFTIVATGMILTLFVVSAGLGVYLASGSLTDWFPALIVLAIFIGMLLIAFLFIYFFWLRYQTQSIELNEEGITTRYQSQKRSIRWEDAQIFAQYEQGGFNRKVNGTTFELANQETVVRWSQQRFNATYLKVNSNQARNDDFNWLLSQVKAYVAQRTRLPLLDFNDTQSAGRGSQTDQNDPLAPHLSLNKQQLWTFSIAGIFGIGLILMALFGNTFPGTQSGFKSAGNVLNAMWLLGGGMMVLGIGTTLVTYRIARRYWLRQQKQRELSKQTPERFRASIQPQPVSTPPQPGKLDVKISPLYLFSVTFISLLVISFLLVEVIFRQTGLYLLYILLGCMLLSLFSAITTVALSGKRYQRRIEVWPNGITSRISIMESQINWQDVTSFIRYRGLRIIPGQSKIQIYELTGDNTVVRWQWPHNQLRFQKTDPTMTPKEHDRWMEHLSGYIVERTGLPLLDLDEEQH</sequence>
<dbReference type="OrthoDB" id="141533at2"/>
<feature type="transmembrane region" description="Helical" evidence="1">
    <location>
        <begin position="416"/>
        <end position="438"/>
    </location>
</feature>
<feature type="transmembrane region" description="Helical" evidence="1">
    <location>
        <begin position="148"/>
        <end position="173"/>
    </location>
</feature>
<accession>A0A402BJD6</accession>
<feature type="transmembrane region" description="Helical" evidence="1">
    <location>
        <begin position="444"/>
        <end position="466"/>
    </location>
</feature>
<feature type="transmembrane region" description="Helical" evidence="1">
    <location>
        <begin position="118"/>
        <end position="142"/>
    </location>
</feature>
<dbReference type="RefSeq" id="WP_126631425.1">
    <property type="nucleotide sequence ID" value="NZ_BIFT01000002.1"/>
</dbReference>
<reference evidence="3" key="1">
    <citation type="submission" date="2018-12" db="EMBL/GenBank/DDBJ databases">
        <title>Tengunoibacter tsumagoiensis gen. nov., sp. nov., Dictyobacter kobayashii sp. nov., D. alpinus sp. nov., and D. joshuensis sp. nov. and description of Dictyobacteraceae fam. nov. within the order Ktedonobacterales isolated from Tengu-no-mugimeshi.</title>
        <authorList>
            <person name="Wang C.M."/>
            <person name="Zheng Y."/>
            <person name="Sakai Y."/>
            <person name="Toyoda A."/>
            <person name="Minakuchi Y."/>
            <person name="Abe K."/>
            <person name="Yokota A."/>
            <person name="Yabe S."/>
        </authorList>
    </citation>
    <scope>NUCLEOTIDE SEQUENCE [LARGE SCALE GENOMIC DNA]</scope>
    <source>
        <strain evidence="3">Uno16</strain>
    </source>
</reference>
<keyword evidence="1" id="KW-1133">Transmembrane helix</keyword>
<feature type="transmembrane region" description="Helical" evidence="1">
    <location>
        <begin position="48"/>
        <end position="66"/>
    </location>
</feature>